<dbReference type="AlphaFoldDB" id="A0A177T745"/>
<feature type="region of interest" description="Disordered" evidence="1">
    <location>
        <begin position="1"/>
        <end position="21"/>
    </location>
</feature>
<proteinExistence type="predicted"/>
<feature type="compositionally biased region" description="Pro residues" evidence="1">
    <location>
        <begin position="206"/>
        <end position="222"/>
    </location>
</feature>
<dbReference type="Proteomes" id="UP000077521">
    <property type="component" value="Unassembled WGS sequence"/>
</dbReference>
<evidence type="ECO:0000256" key="1">
    <source>
        <dbReference type="SAM" id="MobiDB-lite"/>
    </source>
</evidence>
<sequence length="222" mass="24394">MERAAQPAPRPQSQPYRPSRTMAPTQLLTFSQQAPTTGSNAIPVDARSQRPMTCVYCNDLTHLRRSCPILSDHIQKGWVKILDKRICFSDGSPVQGRYGALHEAVTERQQSGRLPPSAGQHPSSNLVGLTSNYLQFDFSPYEYDDEYEGFISNSMSTDAAKRAHEGQEDTRNARPGLTRATVPPLGPTPLVRFEEPGPSTSQTAPAPIPQTPRPPFPVPTSL</sequence>
<name>A0A177T745_9BASI</name>
<reference evidence="2" key="1">
    <citation type="submission" date="2016-04" db="EMBL/GenBank/DDBJ databases">
        <authorList>
            <person name="Nguyen H.D."/>
            <person name="Samba Siva P."/>
            <person name="Cullis J."/>
            <person name="Levesque C.A."/>
            <person name="Hambleton S."/>
        </authorList>
    </citation>
    <scope>NUCLEOTIDE SEQUENCE</scope>
    <source>
        <strain evidence="2">DAOMC 236416</strain>
    </source>
</reference>
<dbReference type="EMBL" id="LWDF02000971">
    <property type="protein sequence ID" value="KAE8241101.1"/>
    <property type="molecule type" value="Genomic_DNA"/>
</dbReference>
<feature type="region of interest" description="Disordered" evidence="1">
    <location>
        <begin position="158"/>
        <end position="222"/>
    </location>
</feature>
<keyword evidence="3" id="KW-1185">Reference proteome</keyword>
<organism evidence="2 3">
    <name type="scientific">Tilletia indica</name>
    <dbReference type="NCBI Taxonomy" id="43049"/>
    <lineage>
        <taxon>Eukaryota</taxon>
        <taxon>Fungi</taxon>
        <taxon>Dikarya</taxon>
        <taxon>Basidiomycota</taxon>
        <taxon>Ustilaginomycotina</taxon>
        <taxon>Exobasidiomycetes</taxon>
        <taxon>Tilletiales</taxon>
        <taxon>Tilletiaceae</taxon>
        <taxon>Tilletia</taxon>
    </lineage>
</organism>
<reference evidence="2" key="2">
    <citation type="journal article" date="2019" name="IMA Fungus">
        <title>Genome sequencing and comparison of five Tilletia species to identify candidate genes for the detection of regulated species infecting wheat.</title>
        <authorList>
            <person name="Nguyen H.D.T."/>
            <person name="Sultana T."/>
            <person name="Kesanakurti P."/>
            <person name="Hambleton S."/>
        </authorList>
    </citation>
    <scope>NUCLEOTIDE SEQUENCE</scope>
    <source>
        <strain evidence="2">DAOMC 236416</strain>
    </source>
</reference>
<gene>
    <name evidence="2" type="ORF">A4X13_0g7560</name>
</gene>
<protein>
    <submittedName>
        <fullName evidence="2">Uncharacterized protein</fullName>
    </submittedName>
</protein>
<evidence type="ECO:0000313" key="2">
    <source>
        <dbReference type="EMBL" id="KAE8241101.1"/>
    </source>
</evidence>
<evidence type="ECO:0000313" key="3">
    <source>
        <dbReference type="Proteomes" id="UP000077521"/>
    </source>
</evidence>
<feature type="compositionally biased region" description="Basic and acidic residues" evidence="1">
    <location>
        <begin position="159"/>
        <end position="172"/>
    </location>
</feature>
<accession>A0A177T745</accession>
<comment type="caution">
    <text evidence="2">The sequence shown here is derived from an EMBL/GenBank/DDBJ whole genome shotgun (WGS) entry which is preliminary data.</text>
</comment>
<feature type="compositionally biased region" description="Low complexity" evidence="1">
    <location>
        <begin position="1"/>
        <end position="20"/>
    </location>
</feature>